<name>S0FQ75_RUMCE</name>
<dbReference type="AlphaFoldDB" id="S0FQ75"/>
<reference evidence="1 2" key="1">
    <citation type="journal article" date="2013" name="Genome Announc.">
        <title>Draft Genome Sequence of the Cellulolytic, Mesophilic, Anaerobic Bacterium Clostridium termitidis Strain CT1112 (DSM 5398).</title>
        <authorList>
            <person name="Lal S."/>
            <person name="Ramachandran U."/>
            <person name="Zhang X."/>
            <person name="Munir R."/>
            <person name="Sparling R."/>
            <person name="Levin D.B."/>
        </authorList>
    </citation>
    <scope>NUCLEOTIDE SEQUENCE [LARGE SCALE GENOMIC DNA]</scope>
    <source>
        <strain evidence="1 2">CT1112</strain>
    </source>
</reference>
<dbReference type="Proteomes" id="UP000014155">
    <property type="component" value="Unassembled WGS sequence"/>
</dbReference>
<proteinExistence type="predicted"/>
<evidence type="ECO:0000313" key="1">
    <source>
        <dbReference type="EMBL" id="EMS74012.1"/>
    </source>
</evidence>
<dbReference type="RefSeq" id="WP_004623041.1">
    <property type="nucleotide sequence ID" value="NZ_AORV01000008.1"/>
</dbReference>
<protein>
    <submittedName>
        <fullName evidence="1">Uncharacterized protein</fullName>
    </submittedName>
</protein>
<accession>S0FQ75</accession>
<evidence type="ECO:0000313" key="2">
    <source>
        <dbReference type="Proteomes" id="UP000014155"/>
    </source>
</evidence>
<gene>
    <name evidence="1" type="ORF">CTER_5131</name>
</gene>
<comment type="caution">
    <text evidence="1">The sequence shown here is derived from an EMBL/GenBank/DDBJ whole genome shotgun (WGS) entry which is preliminary data.</text>
</comment>
<dbReference type="EMBL" id="AORV01000008">
    <property type="protein sequence ID" value="EMS74012.1"/>
    <property type="molecule type" value="Genomic_DNA"/>
</dbReference>
<keyword evidence="2" id="KW-1185">Reference proteome</keyword>
<organism evidence="1 2">
    <name type="scientific">Ruminiclostridium cellobioparum subsp. termitidis CT1112</name>
    <dbReference type="NCBI Taxonomy" id="1195236"/>
    <lineage>
        <taxon>Bacteria</taxon>
        <taxon>Bacillati</taxon>
        <taxon>Bacillota</taxon>
        <taxon>Clostridia</taxon>
        <taxon>Eubacteriales</taxon>
        <taxon>Oscillospiraceae</taxon>
        <taxon>Ruminiclostridium</taxon>
    </lineage>
</organism>
<sequence>MLNGYNETDKGQFDLYIDGDKYNVTQLSARKWKITKDQKFFCYMKAFDIKNIYETLSRFVFDEDSEQFQVK</sequence>
<dbReference type="PATRIC" id="fig|1195236.3.peg.241"/>